<dbReference type="SUPFAM" id="SSF56784">
    <property type="entry name" value="HAD-like"/>
    <property type="match status" value="1"/>
</dbReference>
<protein>
    <submittedName>
        <fullName evidence="1">HAD family hydrolase</fullName>
    </submittedName>
</protein>
<dbReference type="InterPro" id="IPR023214">
    <property type="entry name" value="HAD_sf"/>
</dbReference>
<dbReference type="InterPro" id="IPR036412">
    <property type="entry name" value="HAD-like_sf"/>
</dbReference>
<dbReference type="OrthoDB" id="159409at2"/>
<name>A0A1Z5HS05_9FIRM</name>
<dbReference type="EMBL" id="BDGJ01000044">
    <property type="protein sequence ID" value="GAW92060.1"/>
    <property type="molecule type" value="Genomic_DNA"/>
</dbReference>
<comment type="caution">
    <text evidence="1">The sequence shown here is derived from an EMBL/GenBank/DDBJ whole genome shotgun (WGS) entry which is preliminary data.</text>
</comment>
<sequence length="157" mass="17071">MLRINIPGRKDIILKYLVLDMNGTIAIEGHISEETISQINTLAEKLEVFVLTADTFGKAREACSSINAKLVIMDPARPGGQTKAEFVEKLGAEFTAALGNGYNDRLMLKKAALGILVLEEEGCSAHSLLAADVVVRNIRDGLNLLLKPKRLVATLRD</sequence>
<dbReference type="AlphaFoldDB" id="A0A1Z5HS05"/>
<dbReference type="RefSeq" id="WP_088553494.1">
    <property type="nucleotide sequence ID" value="NZ_BDGJ01000044.1"/>
</dbReference>
<proteinExistence type="predicted"/>
<evidence type="ECO:0000313" key="2">
    <source>
        <dbReference type="Proteomes" id="UP000197032"/>
    </source>
</evidence>
<dbReference type="Gene3D" id="3.40.50.1000">
    <property type="entry name" value="HAD superfamily/HAD-like"/>
    <property type="match status" value="1"/>
</dbReference>
<accession>A0A1Z5HS05</accession>
<evidence type="ECO:0000313" key="1">
    <source>
        <dbReference type="EMBL" id="GAW92060.1"/>
    </source>
</evidence>
<keyword evidence="1" id="KW-0378">Hydrolase</keyword>
<dbReference type="GO" id="GO:0016787">
    <property type="term" value="F:hydrolase activity"/>
    <property type="evidence" value="ECO:0007669"/>
    <property type="project" value="UniProtKB-KW"/>
</dbReference>
<gene>
    <name evidence="1" type="ORF">KKC1_12200</name>
</gene>
<keyword evidence="2" id="KW-1185">Reference proteome</keyword>
<organism evidence="1 2">
    <name type="scientific">Calderihabitans maritimus</name>
    <dbReference type="NCBI Taxonomy" id="1246530"/>
    <lineage>
        <taxon>Bacteria</taxon>
        <taxon>Bacillati</taxon>
        <taxon>Bacillota</taxon>
        <taxon>Clostridia</taxon>
        <taxon>Neomoorellales</taxon>
        <taxon>Calderihabitantaceae</taxon>
        <taxon>Calderihabitans</taxon>
    </lineage>
</organism>
<dbReference type="Proteomes" id="UP000197032">
    <property type="component" value="Unassembled WGS sequence"/>
</dbReference>
<reference evidence="2" key="1">
    <citation type="journal article" date="2017" name="Appl. Environ. Microbiol.">
        <title>Genomic analysis of Calderihabitans maritimus KKC1, a thermophilic hydrogenogenic carboxydotrophic bacterium isolated from marine sediment.</title>
        <authorList>
            <person name="Omae K."/>
            <person name="Yoneda Y."/>
            <person name="Fukuyama Y."/>
            <person name="Yoshida T."/>
            <person name="Sako Y."/>
        </authorList>
    </citation>
    <scope>NUCLEOTIDE SEQUENCE [LARGE SCALE GENOMIC DNA]</scope>
    <source>
        <strain evidence="2">KKC1</strain>
    </source>
</reference>